<reference evidence="1" key="2">
    <citation type="submission" date="2021-10" db="EMBL/GenBank/DDBJ databases">
        <authorList>
            <person name="Piombo E."/>
        </authorList>
    </citation>
    <scope>NUCLEOTIDE SEQUENCE</scope>
</reference>
<keyword evidence="2" id="KW-1185">Reference proteome</keyword>
<organism evidence="1 2">
    <name type="scientific">Clonostachys rosea f. rosea IK726</name>
    <dbReference type="NCBI Taxonomy" id="1349383"/>
    <lineage>
        <taxon>Eukaryota</taxon>
        <taxon>Fungi</taxon>
        <taxon>Dikarya</taxon>
        <taxon>Ascomycota</taxon>
        <taxon>Pezizomycotina</taxon>
        <taxon>Sordariomycetes</taxon>
        <taxon>Hypocreomycetidae</taxon>
        <taxon>Hypocreales</taxon>
        <taxon>Bionectriaceae</taxon>
        <taxon>Clonostachys</taxon>
    </lineage>
</organism>
<proteinExistence type="predicted"/>
<evidence type="ECO:0000313" key="2">
    <source>
        <dbReference type="Proteomes" id="UP000836387"/>
    </source>
</evidence>
<comment type="caution">
    <text evidence="1">The sequence shown here is derived from an EMBL/GenBank/DDBJ whole genome shotgun (WGS) entry which is preliminary data.</text>
</comment>
<sequence length="81" mass="9441">MNDYFSFKEEMIRGALNENMIYVIWYHEPAFSFDKAVLELFRMICQCIQEYNAAAEVLQVKCGSDTRLGESVYEFVRAAVP</sequence>
<dbReference type="Proteomes" id="UP000836387">
    <property type="component" value="Unassembled WGS sequence"/>
</dbReference>
<reference evidence="1" key="1">
    <citation type="submission" date="2020-04" db="EMBL/GenBank/DDBJ databases">
        <authorList>
            <person name="Broberg M."/>
        </authorList>
    </citation>
    <scope>NUCLEOTIDE SEQUENCE</scope>
</reference>
<gene>
    <name evidence="1" type="ORF">CRV2_00014438</name>
</gene>
<accession>A0ACA9U7J5</accession>
<protein>
    <submittedName>
        <fullName evidence="1">Uncharacterized protein</fullName>
    </submittedName>
</protein>
<evidence type="ECO:0000313" key="1">
    <source>
        <dbReference type="EMBL" id="CAG9949133.1"/>
    </source>
</evidence>
<name>A0ACA9U7J5_BIOOC</name>
<dbReference type="EMBL" id="CADEHS020000055">
    <property type="protein sequence ID" value="CAG9949133.1"/>
    <property type="molecule type" value="Genomic_DNA"/>
</dbReference>